<dbReference type="EMBL" id="KZ852054">
    <property type="protein sequence ID" value="RDH31591.1"/>
    <property type="molecule type" value="Genomic_DNA"/>
</dbReference>
<evidence type="ECO:0000256" key="1">
    <source>
        <dbReference type="SAM" id="SignalP"/>
    </source>
</evidence>
<keyword evidence="1" id="KW-0732">Signal</keyword>
<evidence type="ECO:0000313" key="3">
    <source>
        <dbReference type="Proteomes" id="UP000253729"/>
    </source>
</evidence>
<dbReference type="RefSeq" id="XP_026624613.1">
    <property type="nucleotide sequence ID" value="XM_026776122.1"/>
</dbReference>
<reference evidence="2 3" key="1">
    <citation type="submission" date="2018-07" db="EMBL/GenBank/DDBJ databases">
        <title>The genomes of Aspergillus section Nigri reveals drivers in fungal speciation.</title>
        <authorList>
            <consortium name="DOE Joint Genome Institute"/>
            <person name="Vesth T.C."/>
            <person name="Nybo J."/>
            <person name="Theobald S."/>
            <person name="Brandl J."/>
            <person name="Frisvad J.C."/>
            <person name="Nielsen K.F."/>
            <person name="Lyhne E.K."/>
            <person name="Kogle M.E."/>
            <person name="Kuo A."/>
            <person name="Riley R."/>
            <person name="Clum A."/>
            <person name="Nolan M."/>
            <person name="Lipzen A."/>
            <person name="Salamov A."/>
            <person name="Henrissat B."/>
            <person name="Wiebenga A."/>
            <person name="De vries R.P."/>
            <person name="Grigoriev I.V."/>
            <person name="Mortensen U.H."/>
            <person name="Andersen M.R."/>
            <person name="Baker S.E."/>
        </authorList>
    </citation>
    <scope>NUCLEOTIDE SEQUENCE [LARGE SCALE GENOMIC DNA]</scope>
    <source>
        <strain evidence="2 3">CBS 139.54b</strain>
    </source>
</reference>
<accession>A0A3F3PXI0</accession>
<sequence length="148" mass="16266">MHLALFLIVFGKKGALFVIVADSWMGKQWTRSISAANRERESDGRCSRLTFGNPSSPLFAATPASYPPSFLIFHSDPHLLSVYFAWVILLVVDCLLPPWKNFRCALTCILTLSSLFSLSSAGSAGMAGPVARDFPRVPPVWRLALNPI</sequence>
<protein>
    <submittedName>
        <fullName evidence="2">Uncharacterized protein</fullName>
    </submittedName>
</protein>
<feature type="chain" id="PRO_5017545889" evidence="1">
    <location>
        <begin position="16"/>
        <end position="148"/>
    </location>
</feature>
<name>A0A3F3PXI0_9EURO</name>
<organism evidence="2 3">
    <name type="scientific">Aspergillus welwitschiae</name>
    <dbReference type="NCBI Taxonomy" id="1341132"/>
    <lineage>
        <taxon>Eukaryota</taxon>
        <taxon>Fungi</taxon>
        <taxon>Dikarya</taxon>
        <taxon>Ascomycota</taxon>
        <taxon>Pezizomycotina</taxon>
        <taxon>Eurotiomycetes</taxon>
        <taxon>Eurotiomycetidae</taxon>
        <taxon>Eurotiales</taxon>
        <taxon>Aspergillaceae</taxon>
        <taxon>Aspergillus</taxon>
        <taxon>Aspergillus subgen. Circumdati</taxon>
    </lineage>
</organism>
<evidence type="ECO:0000313" key="2">
    <source>
        <dbReference type="EMBL" id="RDH31591.1"/>
    </source>
</evidence>
<gene>
    <name evidence="2" type="ORF">BDQ94DRAFT_58964</name>
</gene>
<proteinExistence type="predicted"/>
<dbReference type="Proteomes" id="UP000253729">
    <property type="component" value="Unassembled WGS sequence"/>
</dbReference>
<dbReference type="AlphaFoldDB" id="A0A3F3PXI0"/>
<keyword evidence="3" id="KW-1185">Reference proteome</keyword>
<dbReference type="GeneID" id="38144478"/>
<feature type="signal peptide" evidence="1">
    <location>
        <begin position="1"/>
        <end position="15"/>
    </location>
</feature>